<keyword evidence="2" id="KW-0812">Transmembrane</keyword>
<keyword evidence="4" id="KW-1185">Reference proteome</keyword>
<reference evidence="4" key="1">
    <citation type="journal article" date="2002" name="Science">
        <title>The draft genome of Ciona intestinalis: insights into chordate and vertebrate origins.</title>
        <authorList>
            <person name="Dehal P."/>
            <person name="Satou Y."/>
            <person name="Campbell R.K."/>
            <person name="Chapman J."/>
            <person name="Degnan B."/>
            <person name="De Tomaso A."/>
            <person name="Davidson B."/>
            <person name="Di Gregorio A."/>
            <person name="Gelpke M."/>
            <person name="Goodstein D.M."/>
            <person name="Harafuji N."/>
            <person name="Hastings K.E."/>
            <person name="Ho I."/>
            <person name="Hotta K."/>
            <person name="Huang W."/>
            <person name="Kawashima T."/>
            <person name="Lemaire P."/>
            <person name="Martinez D."/>
            <person name="Meinertzhagen I.A."/>
            <person name="Necula S."/>
            <person name="Nonaka M."/>
            <person name="Putnam N."/>
            <person name="Rash S."/>
            <person name="Saiga H."/>
            <person name="Satake M."/>
            <person name="Terry A."/>
            <person name="Yamada L."/>
            <person name="Wang H.G."/>
            <person name="Awazu S."/>
            <person name="Azumi K."/>
            <person name="Boore J."/>
            <person name="Branno M."/>
            <person name="Chin-Bow S."/>
            <person name="DeSantis R."/>
            <person name="Doyle S."/>
            <person name="Francino P."/>
            <person name="Keys D.N."/>
            <person name="Haga S."/>
            <person name="Hayashi H."/>
            <person name="Hino K."/>
            <person name="Imai K.S."/>
            <person name="Inaba K."/>
            <person name="Kano S."/>
            <person name="Kobayashi K."/>
            <person name="Kobayashi M."/>
            <person name="Lee B.I."/>
            <person name="Makabe K.W."/>
            <person name="Manohar C."/>
            <person name="Matassi G."/>
            <person name="Medina M."/>
            <person name="Mochizuki Y."/>
            <person name="Mount S."/>
            <person name="Morishita T."/>
            <person name="Miura S."/>
            <person name="Nakayama A."/>
            <person name="Nishizaka S."/>
            <person name="Nomoto H."/>
            <person name="Ohta F."/>
            <person name="Oishi K."/>
            <person name="Rigoutsos I."/>
            <person name="Sano M."/>
            <person name="Sasaki A."/>
            <person name="Sasakura Y."/>
            <person name="Shoguchi E."/>
            <person name="Shin-i T."/>
            <person name="Spagnuolo A."/>
            <person name="Stainier D."/>
            <person name="Suzuki M.M."/>
            <person name="Tassy O."/>
            <person name="Takatori N."/>
            <person name="Tokuoka M."/>
            <person name="Yagi K."/>
            <person name="Yoshizaki F."/>
            <person name="Wada S."/>
            <person name="Zhang C."/>
            <person name="Hyatt P.D."/>
            <person name="Larimer F."/>
            <person name="Detter C."/>
            <person name="Doggett N."/>
            <person name="Glavina T."/>
            <person name="Hawkins T."/>
            <person name="Richardson P."/>
            <person name="Lucas S."/>
            <person name="Kohara Y."/>
            <person name="Levine M."/>
            <person name="Satoh N."/>
            <person name="Rokhsar D.S."/>
        </authorList>
    </citation>
    <scope>NUCLEOTIDE SEQUENCE [LARGE SCALE GENOMIC DNA]</scope>
</reference>
<dbReference type="GO" id="GO:0016020">
    <property type="term" value="C:membrane"/>
    <property type="evidence" value="ECO:0007669"/>
    <property type="project" value="InterPro"/>
</dbReference>
<feature type="transmembrane region" description="Helical" evidence="2">
    <location>
        <begin position="47"/>
        <end position="65"/>
    </location>
</feature>
<protein>
    <submittedName>
        <fullName evidence="3">Uncharacterized protein</fullName>
    </submittedName>
</protein>
<accession>L7N0Q3</accession>
<evidence type="ECO:0000256" key="2">
    <source>
        <dbReference type="SAM" id="Phobius"/>
    </source>
</evidence>
<dbReference type="Ensembl" id="ENSCINT00000001050.3">
    <property type="protein sequence ID" value="ENSCINP00000001050.3"/>
    <property type="gene ID" value="ENSCING00000000572.3"/>
</dbReference>
<dbReference type="Proteomes" id="UP000008144">
    <property type="component" value="Unassembled WGS sequence"/>
</dbReference>
<keyword evidence="2" id="KW-1133">Transmembrane helix</keyword>
<keyword evidence="2" id="KW-0472">Membrane</keyword>
<dbReference type="InParanoid" id="L7N0Q3"/>
<reference evidence="3" key="2">
    <citation type="submission" date="2025-08" db="UniProtKB">
        <authorList>
            <consortium name="Ensembl"/>
        </authorList>
    </citation>
    <scope>IDENTIFICATION</scope>
</reference>
<dbReference type="AlphaFoldDB" id="L7N0Q3"/>
<reference evidence="3" key="3">
    <citation type="submission" date="2025-09" db="UniProtKB">
        <authorList>
            <consortium name="Ensembl"/>
        </authorList>
    </citation>
    <scope>IDENTIFICATION</scope>
</reference>
<evidence type="ECO:0000313" key="3">
    <source>
        <dbReference type="Ensembl" id="ENSCINP00000001050.3"/>
    </source>
</evidence>
<dbReference type="GO" id="GO:0008495">
    <property type="term" value="F:protoheme IX farnesyltransferase activity"/>
    <property type="evidence" value="ECO:0007669"/>
    <property type="project" value="InterPro"/>
</dbReference>
<organism evidence="3 4">
    <name type="scientific">Ciona intestinalis</name>
    <name type="common">Transparent sea squirt</name>
    <name type="synonym">Ascidia intestinalis</name>
    <dbReference type="NCBI Taxonomy" id="7719"/>
    <lineage>
        <taxon>Eukaryota</taxon>
        <taxon>Metazoa</taxon>
        <taxon>Chordata</taxon>
        <taxon>Tunicata</taxon>
        <taxon>Ascidiacea</taxon>
        <taxon>Phlebobranchia</taxon>
        <taxon>Cionidae</taxon>
        <taxon>Ciona</taxon>
    </lineage>
</organism>
<dbReference type="GO" id="GO:0006783">
    <property type="term" value="P:heme biosynthetic process"/>
    <property type="evidence" value="ECO:0007669"/>
    <property type="project" value="InterPro"/>
</dbReference>
<dbReference type="PANTHER" id="PTHR43448">
    <property type="entry name" value="PROTOHEME IX FARNESYLTRANSFERASE, MITOCHONDRIAL"/>
    <property type="match status" value="1"/>
</dbReference>
<dbReference type="HOGENOM" id="CLU_2605333_0_0_1"/>
<dbReference type="PANTHER" id="PTHR43448:SF2">
    <property type="entry name" value="PROTOHEME IX FARNESYLTRANSFERASE, MITOCHONDRIAL"/>
    <property type="match status" value="1"/>
</dbReference>
<evidence type="ECO:0000313" key="4">
    <source>
        <dbReference type="Proteomes" id="UP000008144"/>
    </source>
</evidence>
<feature type="transmembrane region" description="Helical" evidence="2">
    <location>
        <begin position="6"/>
        <end position="26"/>
    </location>
</feature>
<sequence length="79" mass="8998">MAAPLTGVTSLGFVGLSIPLNFWLMLKSIKFYRQTNSNSAHHLYKCSLYYILLISLALIVDRKVLTKLSLEKYDNILYA</sequence>
<keyword evidence="1" id="KW-0808">Transferase</keyword>
<proteinExistence type="predicted"/>
<evidence type="ECO:0000256" key="1">
    <source>
        <dbReference type="ARBA" id="ARBA00022679"/>
    </source>
</evidence>
<name>L7N0Q3_CIOIN</name>
<dbReference type="InterPro" id="IPR006369">
    <property type="entry name" value="Protohaem_IX_farnesylTrfase"/>
</dbReference>